<dbReference type="AlphaFoldDB" id="R7UHP1"/>
<reference evidence="3" key="1">
    <citation type="submission" date="2012-12" db="EMBL/GenBank/DDBJ databases">
        <authorList>
            <person name="Hellsten U."/>
            <person name="Grimwood J."/>
            <person name="Chapman J.A."/>
            <person name="Shapiro H."/>
            <person name="Aerts A."/>
            <person name="Otillar R.P."/>
            <person name="Terry A.Y."/>
            <person name="Boore J.L."/>
            <person name="Simakov O."/>
            <person name="Marletaz F."/>
            <person name="Cho S.-J."/>
            <person name="Edsinger-Gonzales E."/>
            <person name="Havlak P."/>
            <person name="Kuo D.-H."/>
            <person name="Larsson T."/>
            <person name="Lv J."/>
            <person name="Arendt D."/>
            <person name="Savage R."/>
            <person name="Osoegawa K."/>
            <person name="de Jong P."/>
            <person name="Lindberg D.R."/>
            <person name="Seaver E.C."/>
            <person name="Weisblat D.A."/>
            <person name="Putnam N.H."/>
            <person name="Grigoriev I.V."/>
            <person name="Rokhsar D.S."/>
        </authorList>
    </citation>
    <scope>NUCLEOTIDE SEQUENCE</scope>
    <source>
        <strain evidence="3">I ESC-2004</strain>
    </source>
</reference>
<evidence type="ECO:0000313" key="2">
    <source>
        <dbReference type="EnsemblMetazoa" id="CapteP90956"/>
    </source>
</evidence>
<feature type="non-terminal residue" evidence="1">
    <location>
        <position position="1"/>
    </location>
</feature>
<dbReference type="OrthoDB" id="6080065at2759"/>
<keyword evidence="3" id="KW-1185">Reference proteome</keyword>
<dbReference type="STRING" id="283909.R7UHP1"/>
<dbReference type="OMA" id="HESFFLY"/>
<evidence type="ECO:0000313" key="1">
    <source>
        <dbReference type="EMBL" id="ELU02797.1"/>
    </source>
</evidence>
<dbReference type="EMBL" id="AMQN01024870">
    <property type="status" value="NOT_ANNOTATED_CDS"/>
    <property type="molecule type" value="Genomic_DNA"/>
</dbReference>
<dbReference type="PANTHER" id="PTHR47020:SF1">
    <property type="entry name" value="HILLARIN"/>
    <property type="match status" value="1"/>
</dbReference>
<evidence type="ECO:0008006" key="4">
    <source>
        <dbReference type="Google" id="ProtNLM"/>
    </source>
</evidence>
<protein>
    <recommendedName>
        <fullName evidence="4">Transglutaminase-like domain-containing protein</fullName>
    </recommendedName>
</protein>
<dbReference type="Proteomes" id="UP000014760">
    <property type="component" value="Unassembled WGS sequence"/>
</dbReference>
<dbReference type="PANTHER" id="PTHR47020">
    <property type="entry name" value="HILLARIN"/>
    <property type="match status" value="1"/>
</dbReference>
<dbReference type="EMBL" id="KB303763">
    <property type="protein sequence ID" value="ELU02797.1"/>
    <property type="molecule type" value="Genomic_DNA"/>
</dbReference>
<gene>
    <name evidence="1" type="ORF">CAPTEDRAFT_90956</name>
</gene>
<organism evidence="1">
    <name type="scientific">Capitella teleta</name>
    <name type="common">Polychaete worm</name>
    <dbReference type="NCBI Taxonomy" id="283909"/>
    <lineage>
        <taxon>Eukaryota</taxon>
        <taxon>Metazoa</taxon>
        <taxon>Spiralia</taxon>
        <taxon>Lophotrochozoa</taxon>
        <taxon>Annelida</taxon>
        <taxon>Polychaeta</taxon>
        <taxon>Sedentaria</taxon>
        <taxon>Scolecida</taxon>
        <taxon>Capitellidae</taxon>
        <taxon>Capitella</taxon>
    </lineage>
</organism>
<dbReference type="EnsemblMetazoa" id="CapteT90956">
    <property type="protein sequence ID" value="CapteP90956"/>
    <property type="gene ID" value="CapteG90956"/>
</dbReference>
<evidence type="ECO:0000313" key="3">
    <source>
        <dbReference type="Proteomes" id="UP000014760"/>
    </source>
</evidence>
<dbReference type="InterPro" id="IPR053041">
    <property type="entry name" value="Transglut-like_Superfamily_Mod"/>
</dbReference>
<reference evidence="2" key="3">
    <citation type="submission" date="2015-06" db="UniProtKB">
        <authorList>
            <consortium name="EnsemblMetazoa"/>
        </authorList>
    </citation>
    <scope>IDENTIFICATION</scope>
</reference>
<sequence>KVRMLFVWLATYDLDKIDSINPPEGSVREQLLKIPSQEYSRTQFFIEMCRLAKLEAKEIRGVFRGQYVSAEGLDATDCWAAVMIDQTWRLFDPDSASVKNVQVTPKNEPYTQRYDDHYFLTDPEAFIYTNFPLGEEWQLLARPVTRQEFNQLACLHSGFFMAGFTLESHRKNTVESPNGEVDIVVGIMNKNIHQTHALWMKKKQA</sequence>
<dbReference type="HOGENOM" id="CLU_130204_0_0_1"/>
<name>R7UHP1_CAPTE</name>
<reference evidence="1 3" key="2">
    <citation type="journal article" date="2013" name="Nature">
        <title>Insights into bilaterian evolution from three spiralian genomes.</title>
        <authorList>
            <person name="Simakov O."/>
            <person name="Marletaz F."/>
            <person name="Cho S.J."/>
            <person name="Edsinger-Gonzales E."/>
            <person name="Havlak P."/>
            <person name="Hellsten U."/>
            <person name="Kuo D.H."/>
            <person name="Larsson T."/>
            <person name="Lv J."/>
            <person name="Arendt D."/>
            <person name="Savage R."/>
            <person name="Osoegawa K."/>
            <person name="de Jong P."/>
            <person name="Grimwood J."/>
            <person name="Chapman J.A."/>
            <person name="Shapiro H."/>
            <person name="Aerts A."/>
            <person name="Otillar R.P."/>
            <person name="Terry A.Y."/>
            <person name="Boore J.L."/>
            <person name="Grigoriev I.V."/>
            <person name="Lindberg D.R."/>
            <person name="Seaver E.C."/>
            <person name="Weisblat D.A."/>
            <person name="Putnam N.H."/>
            <person name="Rokhsar D.S."/>
        </authorList>
    </citation>
    <scope>NUCLEOTIDE SEQUENCE</scope>
    <source>
        <strain evidence="1 3">I ESC-2004</strain>
    </source>
</reference>
<accession>R7UHP1</accession>
<proteinExistence type="predicted"/>